<organism evidence="1 2">
    <name type="scientific">Dioscorea alata</name>
    <name type="common">Purple yam</name>
    <dbReference type="NCBI Taxonomy" id="55571"/>
    <lineage>
        <taxon>Eukaryota</taxon>
        <taxon>Viridiplantae</taxon>
        <taxon>Streptophyta</taxon>
        <taxon>Embryophyta</taxon>
        <taxon>Tracheophyta</taxon>
        <taxon>Spermatophyta</taxon>
        <taxon>Magnoliopsida</taxon>
        <taxon>Liliopsida</taxon>
        <taxon>Dioscoreales</taxon>
        <taxon>Dioscoreaceae</taxon>
        <taxon>Dioscorea</taxon>
    </lineage>
</organism>
<evidence type="ECO:0000313" key="2">
    <source>
        <dbReference type="Proteomes" id="UP000827976"/>
    </source>
</evidence>
<reference evidence="2" key="1">
    <citation type="journal article" date="2022" name="Nat. Commun.">
        <title>Chromosome evolution and the genetic basis of agronomically important traits in greater yam.</title>
        <authorList>
            <person name="Bredeson J.V."/>
            <person name="Lyons J.B."/>
            <person name="Oniyinde I.O."/>
            <person name="Okereke N.R."/>
            <person name="Kolade O."/>
            <person name="Nnabue I."/>
            <person name="Nwadili C.O."/>
            <person name="Hribova E."/>
            <person name="Parker M."/>
            <person name="Nwogha J."/>
            <person name="Shu S."/>
            <person name="Carlson J."/>
            <person name="Kariba R."/>
            <person name="Muthemba S."/>
            <person name="Knop K."/>
            <person name="Barton G.J."/>
            <person name="Sherwood A.V."/>
            <person name="Lopez-Montes A."/>
            <person name="Asiedu R."/>
            <person name="Jamnadass R."/>
            <person name="Muchugi A."/>
            <person name="Goodstein D."/>
            <person name="Egesi C.N."/>
            <person name="Featherston J."/>
            <person name="Asfaw A."/>
            <person name="Simpson G.G."/>
            <person name="Dolezel J."/>
            <person name="Hendre P.S."/>
            <person name="Van Deynze A."/>
            <person name="Kumar P.L."/>
            <person name="Obidiegwu J.E."/>
            <person name="Bhattacharjee R."/>
            <person name="Rokhsar D.S."/>
        </authorList>
    </citation>
    <scope>NUCLEOTIDE SEQUENCE [LARGE SCALE GENOMIC DNA]</scope>
    <source>
        <strain evidence="2">cv. TDa95/00328</strain>
    </source>
</reference>
<dbReference type="EMBL" id="CM037023">
    <property type="protein sequence ID" value="KAH7665025.1"/>
    <property type="molecule type" value="Genomic_DNA"/>
</dbReference>
<name>A0ACB7UW82_DIOAL</name>
<dbReference type="Proteomes" id="UP000827976">
    <property type="component" value="Chromosome 13"/>
</dbReference>
<comment type="caution">
    <text evidence="1">The sequence shown here is derived from an EMBL/GenBank/DDBJ whole genome shotgun (WGS) entry which is preliminary data.</text>
</comment>
<sequence>MEINTYDELFSGLTNSRHEPKLKDLLISVCNGAVETLVKTSHQVITTSNSSSSVSKPEGFKAEEDVPFKRNSVNENGEAGGGWVDKVSSTLADPSITKFALDVTGRVTFETVKSFLEFVMRKLYDGAKRGVNVVHEEVLQLMKYICARSMTIVTICITLCMHLLVGAKLLVPA</sequence>
<proteinExistence type="predicted"/>
<evidence type="ECO:0000313" key="1">
    <source>
        <dbReference type="EMBL" id="KAH7665025.1"/>
    </source>
</evidence>
<protein>
    <submittedName>
        <fullName evidence="1">Uncharacterized protein</fullName>
    </submittedName>
</protein>
<gene>
    <name evidence="1" type="ORF">IHE45_13G004800</name>
</gene>
<accession>A0ACB7UW82</accession>
<keyword evidence="2" id="KW-1185">Reference proteome</keyword>